<evidence type="ECO:0000256" key="1">
    <source>
        <dbReference type="SAM" id="Coils"/>
    </source>
</evidence>
<evidence type="ECO:0000313" key="3">
    <source>
        <dbReference type="Proteomes" id="UP001165121"/>
    </source>
</evidence>
<keyword evidence="1" id="KW-0175">Coiled coil</keyword>
<dbReference type="OrthoDB" id="2157866at2759"/>
<keyword evidence="3" id="KW-1185">Reference proteome</keyword>
<dbReference type="Proteomes" id="UP001165121">
    <property type="component" value="Unassembled WGS sequence"/>
</dbReference>
<protein>
    <submittedName>
        <fullName evidence="2">Unnamed protein product</fullName>
    </submittedName>
</protein>
<feature type="coiled-coil region" evidence="1">
    <location>
        <begin position="11"/>
        <end position="114"/>
    </location>
</feature>
<name>A0A9W7DBC0_9STRA</name>
<organism evidence="2 3">
    <name type="scientific">Phytophthora fragariaefolia</name>
    <dbReference type="NCBI Taxonomy" id="1490495"/>
    <lineage>
        <taxon>Eukaryota</taxon>
        <taxon>Sar</taxon>
        <taxon>Stramenopiles</taxon>
        <taxon>Oomycota</taxon>
        <taxon>Peronosporomycetes</taxon>
        <taxon>Peronosporales</taxon>
        <taxon>Peronosporaceae</taxon>
        <taxon>Phytophthora</taxon>
    </lineage>
</organism>
<sequence length="256" mass="29119">MLDDSGQPVNVTALMADLKKQRAEKTVLEEKNAGLRKRLQRMVIENDEVRIRAKNQVVAAQEKAKRDVAEAQSQLAAARAQLRLQDRGPDVARTDSIVTELNAYKAQLERLKKAEADRTGMLTARYRGECKIAAIDAQRVLDSVVGMFRTKLRQVGRMARENTPKHELEVACDGVRRLAFMKLFRMAHDFAFYTSSAFQSQEPVRHTLEQEQFLDLFGNALFHEERAGLLYVATAPMVSVKKLAQRERWLTFLVCV</sequence>
<dbReference type="AlphaFoldDB" id="A0A9W7DBC0"/>
<evidence type="ECO:0000313" key="2">
    <source>
        <dbReference type="EMBL" id="GMG15912.1"/>
    </source>
</evidence>
<comment type="caution">
    <text evidence="2">The sequence shown here is derived from an EMBL/GenBank/DDBJ whole genome shotgun (WGS) entry which is preliminary data.</text>
</comment>
<dbReference type="EMBL" id="BSXT01018909">
    <property type="protein sequence ID" value="GMG15912.1"/>
    <property type="molecule type" value="Genomic_DNA"/>
</dbReference>
<accession>A0A9W7DBC0</accession>
<reference evidence="2" key="1">
    <citation type="submission" date="2023-04" db="EMBL/GenBank/DDBJ databases">
        <title>Phytophthora fragariaefolia NBRC 109709.</title>
        <authorList>
            <person name="Ichikawa N."/>
            <person name="Sato H."/>
            <person name="Tonouchi N."/>
        </authorList>
    </citation>
    <scope>NUCLEOTIDE SEQUENCE</scope>
    <source>
        <strain evidence="2">NBRC 109709</strain>
    </source>
</reference>
<gene>
    <name evidence="2" type="ORF">Pfra01_002958400</name>
</gene>
<proteinExistence type="predicted"/>